<dbReference type="InParanoid" id="D7U5S1"/>
<dbReference type="HOGENOM" id="CLU_3385751_0_0_1"/>
<dbReference type="Proteomes" id="UP000009183">
    <property type="component" value="Chromosome 15"/>
</dbReference>
<name>D7U5S1_VITVI</name>
<dbReference type="EMBL" id="FN596510">
    <property type="protein sequence ID" value="CBI38090.3"/>
    <property type="molecule type" value="Genomic_DNA"/>
</dbReference>
<evidence type="ECO:0000313" key="1">
    <source>
        <dbReference type="EMBL" id="CBI38090.3"/>
    </source>
</evidence>
<reference evidence="2" key="1">
    <citation type="journal article" date="2007" name="Nature">
        <title>The grapevine genome sequence suggests ancestral hexaploidization in major angiosperm phyla.</title>
        <authorList>
            <consortium name="The French-Italian Public Consortium for Grapevine Genome Characterization."/>
            <person name="Jaillon O."/>
            <person name="Aury J.-M."/>
            <person name="Noel B."/>
            <person name="Policriti A."/>
            <person name="Clepet C."/>
            <person name="Casagrande A."/>
            <person name="Choisne N."/>
            <person name="Aubourg S."/>
            <person name="Vitulo N."/>
            <person name="Jubin C."/>
            <person name="Vezzi A."/>
            <person name="Legeai F."/>
            <person name="Hugueney P."/>
            <person name="Dasilva C."/>
            <person name="Horner D."/>
            <person name="Mica E."/>
            <person name="Jublot D."/>
            <person name="Poulain J."/>
            <person name="Bruyere C."/>
            <person name="Billault A."/>
            <person name="Segurens B."/>
            <person name="Gouyvenoux M."/>
            <person name="Ugarte E."/>
            <person name="Cattonaro F."/>
            <person name="Anthouard V."/>
            <person name="Vico V."/>
            <person name="Del Fabbro C."/>
            <person name="Alaux M."/>
            <person name="Di Gaspero G."/>
            <person name="Dumas V."/>
            <person name="Felice N."/>
            <person name="Paillard S."/>
            <person name="Juman I."/>
            <person name="Moroldo M."/>
            <person name="Scalabrin S."/>
            <person name="Canaguier A."/>
            <person name="Le Clainche I."/>
            <person name="Malacrida G."/>
            <person name="Durand E."/>
            <person name="Pesole G."/>
            <person name="Laucou V."/>
            <person name="Chatelet P."/>
            <person name="Merdinoglu D."/>
            <person name="Delledonne M."/>
            <person name="Pezzotti M."/>
            <person name="Lecharny A."/>
            <person name="Scarpelli C."/>
            <person name="Artiguenave F."/>
            <person name="Pe M.E."/>
            <person name="Valle G."/>
            <person name="Morgante M."/>
            <person name="Caboche M."/>
            <person name="Adam-Blondon A.-F."/>
            <person name="Weissenbach J."/>
            <person name="Quetier F."/>
            <person name="Wincker P."/>
        </authorList>
    </citation>
    <scope>NUCLEOTIDE SEQUENCE [LARGE SCALE GENOMIC DNA]</scope>
    <source>
        <strain evidence="2">cv. Pinot noir / PN40024</strain>
    </source>
</reference>
<protein>
    <submittedName>
        <fullName evidence="1">Uncharacterized protein</fullName>
    </submittedName>
</protein>
<dbReference type="AlphaFoldDB" id="D7U5S1"/>
<sequence length="33" mass="3707">MIIFGSITLEIGLMMQTFQTSVSLHQFFLASSQ</sequence>
<evidence type="ECO:0000313" key="2">
    <source>
        <dbReference type="Proteomes" id="UP000009183"/>
    </source>
</evidence>
<organism evidence="1 2">
    <name type="scientific">Vitis vinifera</name>
    <name type="common">Grape</name>
    <dbReference type="NCBI Taxonomy" id="29760"/>
    <lineage>
        <taxon>Eukaryota</taxon>
        <taxon>Viridiplantae</taxon>
        <taxon>Streptophyta</taxon>
        <taxon>Embryophyta</taxon>
        <taxon>Tracheophyta</taxon>
        <taxon>Spermatophyta</taxon>
        <taxon>Magnoliopsida</taxon>
        <taxon>eudicotyledons</taxon>
        <taxon>Gunneridae</taxon>
        <taxon>Pentapetalae</taxon>
        <taxon>rosids</taxon>
        <taxon>Vitales</taxon>
        <taxon>Vitaceae</taxon>
        <taxon>Viteae</taxon>
        <taxon>Vitis</taxon>
    </lineage>
</organism>
<accession>D7U5S1</accession>
<dbReference type="PaxDb" id="29760-VIT_15s0045g01060.t01"/>
<keyword evidence="2" id="KW-1185">Reference proteome</keyword>
<gene>
    <name evidence="1" type="ordered locus">VIT_15s0045g01060</name>
</gene>
<proteinExistence type="predicted"/>